<dbReference type="HOGENOM" id="CLU_1439609_0_0_10"/>
<dbReference type="Proteomes" id="UP000002774">
    <property type="component" value="Chromosome"/>
</dbReference>
<keyword evidence="1" id="KW-1133">Transmembrane helix</keyword>
<gene>
    <name evidence="2" type="ORF">Mucpa_6354</name>
</gene>
<proteinExistence type="predicted"/>
<keyword evidence="3" id="KW-1185">Reference proteome</keyword>
<evidence type="ECO:0000256" key="1">
    <source>
        <dbReference type="SAM" id="Phobius"/>
    </source>
</evidence>
<evidence type="ECO:0000313" key="2">
    <source>
        <dbReference type="EMBL" id="EHQ30408.1"/>
    </source>
</evidence>
<dbReference type="AlphaFoldDB" id="H1Y5Y6"/>
<reference evidence="2" key="1">
    <citation type="submission" date="2011-09" db="EMBL/GenBank/DDBJ databases">
        <title>The permanent draft genome of Mucilaginibacter paludis DSM 18603.</title>
        <authorList>
            <consortium name="US DOE Joint Genome Institute (JGI-PGF)"/>
            <person name="Lucas S."/>
            <person name="Han J."/>
            <person name="Lapidus A."/>
            <person name="Bruce D."/>
            <person name="Goodwin L."/>
            <person name="Pitluck S."/>
            <person name="Peters L."/>
            <person name="Kyrpides N."/>
            <person name="Mavromatis K."/>
            <person name="Ivanova N."/>
            <person name="Mikhailova N."/>
            <person name="Held B."/>
            <person name="Detter J.C."/>
            <person name="Tapia R."/>
            <person name="Han C."/>
            <person name="Land M."/>
            <person name="Hauser L."/>
            <person name="Markowitz V."/>
            <person name="Cheng J.-F."/>
            <person name="Hugenholtz P."/>
            <person name="Woyke T."/>
            <person name="Wu D."/>
            <person name="Tindall B."/>
            <person name="Brambilla E."/>
            <person name="Klenk H.-P."/>
            <person name="Eisen J.A."/>
        </authorList>
    </citation>
    <scope>NUCLEOTIDE SEQUENCE [LARGE SCALE GENOMIC DNA]</scope>
    <source>
        <strain evidence="2">DSM 18603</strain>
    </source>
</reference>
<accession>H1Y5Y6</accession>
<sequence length="188" mass="22023">MEEDDEYLPPVNYIESIRKGKLVYAKDRWFQFNRLMMYFFLISMLSGSLYAAIEEIPNREYSPLFFVVFVDPFIVISLVLLNTLVKVKGKKKLENKEDVMNTLHHFYDGLTFMASRTDVIRDIKRPDISGFGWCITVILKDDEVYFHKVTTTSRSPVSPIAVIPNYLKCKKIARYFQELQNNKPVADE</sequence>
<keyword evidence="1" id="KW-0472">Membrane</keyword>
<dbReference type="RefSeq" id="WP_008512117.1">
    <property type="nucleotide sequence ID" value="NZ_CM001403.1"/>
</dbReference>
<name>H1Y5Y6_9SPHI</name>
<feature type="transmembrane region" description="Helical" evidence="1">
    <location>
        <begin position="65"/>
        <end position="85"/>
    </location>
</feature>
<feature type="transmembrane region" description="Helical" evidence="1">
    <location>
        <begin position="35"/>
        <end position="53"/>
    </location>
</feature>
<organism evidence="2 3">
    <name type="scientific">Mucilaginibacter paludis DSM 18603</name>
    <dbReference type="NCBI Taxonomy" id="714943"/>
    <lineage>
        <taxon>Bacteria</taxon>
        <taxon>Pseudomonadati</taxon>
        <taxon>Bacteroidota</taxon>
        <taxon>Sphingobacteriia</taxon>
        <taxon>Sphingobacteriales</taxon>
        <taxon>Sphingobacteriaceae</taxon>
        <taxon>Mucilaginibacter</taxon>
    </lineage>
</organism>
<dbReference type="EMBL" id="CM001403">
    <property type="protein sequence ID" value="EHQ30408.1"/>
    <property type="molecule type" value="Genomic_DNA"/>
</dbReference>
<protein>
    <submittedName>
        <fullName evidence="2">Uncharacterized protein</fullName>
    </submittedName>
</protein>
<keyword evidence="1" id="KW-0812">Transmembrane</keyword>
<dbReference type="OrthoDB" id="798672at2"/>
<evidence type="ECO:0000313" key="3">
    <source>
        <dbReference type="Proteomes" id="UP000002774"/>
    </source>
</evidence>